<name>A0A420EKL0_9SPHN</name>
<comment type="caution">
    <text evidence="2">The sequence shown here is derived from an EMBL/GenBank/DDBJ whole genome shotgun (WGS) entry which is preliminary data.</text>
</comment>
<dbReference type="AlphaFoldDB" id="A0A420EKL0"/>
<dbReference type="Proteomes" id="UP000284395">
    <property type="component" value="Unassembled WGS sequence"/>
</dbReference>
<dbReference type="EMBL" id="RAPF01000004">
    <property type="protein sequence ID" value="RKF21190.1"/>
    <property type="molecule type" value="Genomic_DNA"/>
</dbReference>
<feature type="region of interest" description="Disordered" evidence="1">
    <location>
        <begin position="83"/>
        <end position="109"/>
    </location>
</feature>
<accession>A0A420EKL0</accession>
<dbReference type="RefSeq" id="WP_120324688.1">
    <property type="nucleotide sequence ID" value="NZ_RAPF01000004.1"/>
</dbReference>
<evidence type="ECO:0000256" key="1">
    <source>
        <dbReference type="SAM" id="MobiDB-lite"/>
    </source>
</evidence>
<feature type="compositionally biased region" description="Acidic residues" evidence="1">
    <location>
        <begin position="83"/>
        <end position="94"/>
    </location>
</feature>
<evidence type="ECO:0000313" key="3">
    <source>
        <dbReference type="Proteomes" id="UP000284395"/>
    </source>
</evidence>
<protein>
    <submittedName>
        <fullName evidence="2">Uncharacterized protein</fullName>
    </submittedName>
</protein>
<evidence type="ECO:0000313" key="2">
    <source>
        <dbReference type="EMBL" id="RKF21190.1"/>
    </source>
</evidence>
<sequence length="286" mass="31464">MTNWKKLRRPVAGALAAGMALLLAACMLMPGTFDSTLHLRRDGTFTFTYTGDVYLLGLSQMAEMADEADGSAEFTPHCYDEETFEDRDCTEEETEQQRSEWETRQADSDAEAEMGIAAMSAMMGGVNLDDPDAGSEIAARLRRQAGWKSVEYAGDGLFKVDFAITSTITHDFVFPTFEDMQMADKFLMVTRRANDTVRINAPGFVSEKGTSMSGMMVAMAEKESDTDLNLPEIDGTFRVITDGTILANNTDEGPQAAPEKDDGQMLQWTLTPRSRTAPTALIQLEP</sequence>
<keyword evidence="3" id="KW-1185">Reference proteome</keyword>
<gene>
    <name evidence="2" type="ORF">D6851_09780</name>
</gene>
<feature type="compositionally biased region" description="Basic and acidic residues" evidence="1">
    <location>
        <begin position="95"/>
        <end position="107"/>
    </location>
</feature>
<dbReference type="OrthoDB" id="7390084at2"/>
<organism evidence="2 3">
    <name type="scientific">Altericroceibacterium spongiae</name>
    <dbReference type="NCBI Taxonomy" id="2320269"/>
    <lineage>
        <taxon>Bacteria</taxon>
        <taxon>Pseudomonadati</taxon>
        <taxon>Pseudomonadota</taxon>
        <taxon>Alphaproteobacteria</taxon>
        <taxon>Sphingomonadales</taxon>
        <taxon>Erythrobacteraceae</taxon>
        <taxon>Altericroceibacterium</taxon>
    </lineage>
</organism>
<dbReference type="PROSITE" id="PS51257">
    <property type="entry name" value="PROKAR_LIPOPROTEIN"/>
    <property type="match status" value="1"/>
</dbReference>
<reference evidence="2 3" key="1">
    <citation type="submission" date="2018-09" db="EMBL/GenBank/DDBJ databases">
        <title>Altererythrobacter spongiae sp. nov., isolated from a marine sponge.</title>
        <authorList>
            <person name="Zhuang L."/>
            <person name="Luo L."/>
        </authorList>
    </citation>
    <scope>NUCLEOTIDE SEQUENCE [LARGE SCALE GENOMIC DNA]</scope>
    <source>
        <strain evidence="2 3">HN-Y73</strain>
    </source>
</reference>
<proteinExistence type="predicted"/>